<comment type="caution">
    <text evidence="18">The sequence shown here is derived from an EMBL/GenBank/DDBJ whole genome shotgun (WGS) entry which is preliminary data.</text>
</comment>
<feature type="binding site" evidence="13">
    <location>
        <begin position="11"/>
        <end position="16"/>
    </location>
    <ligand>
        <name>NAD(+)</name>
        <dbReference type="ChEBI" id="CHEBI:57540"/>
    </ligand>
</feature>
<comment type="function">
    <text evidence="10">Catalyzes the reduction of the glycolytic intermediate dihydroxyacetone phosphate (DHAP) to sn-glycerol 3-phosphate (G3P), the key precursor for phospholipid synthesis.</text>
</comment>
<feature type="binding site" evidence="10">
    <location>
        <position position="257"/>
    </location>
    <ligand>
        <name>sn-glycerol 3-phosphate</name>
        <dbReference type="ChEBI" id="CHEBI:57597"/>
    </ligand>
</feature>
<feature type="domain" description="Glycerol-3-phosphate dehydrogenase NAD-dependent C-terminal" evidence="17">
    <location>
        <begin position="181"/>
        <end position="316"/>
    </location>
</feature>
<dbReference type="PROSITE" id="PS00957">
    <property type="entry name" value="NAD_G3PDH"/>
    <property type="match status" value="1"/>
</dbReference>
<dbReference type="InterPro" id="IPR036291">
    <property type="entry name" value="NAD(P)-bd_dom_sf"/>
</dbReference>
<feature type="binding site" evidence="10">
    <location>
        <position position="14"/>
    </location>
    <ligand>
        <name>NADPH</name>
        <dbReference type="ChEBI" id="CHEBI:57783"/>
    </ligand>
</feature>
<comment type="pathway">
    <text evidence="10">Membrane lipid metabolism; glycerophospholipid metabolism.</text>
</comment>
<feature type="binding site" evidence="10">
    <location>
        <position position="15"/>
    </location>
    <ligand>
        <name>NADPH</name>
        <dbReference type="ChEBI" id="CHEBI:57783"/>
    </ligand>
</feature>
<dbReference type="NCBIfam" id="NF000942">
    <property type="entry name" value="PRK00094.1-4"/>
    <property type="match status" value="1"/>
</dbReference>
<feature type="binding site" evidence="10">
    <location>
        <position position="36"/>
    </location>
    <ligand>
        <name>NADPH</name>
        <dbReference type="ChEBI" id="CHEBI:57783"/>
    </ligand>
</feature>
<evidence type="ECO:0000256" key="3">
    <source>
        <dbReference type="ARBA" id="ARBA00022741"/>
    </source>
</evidence>
<keyword evidence="7 10" id="KW-0443">Lipid metabolism</keyword>
<proteinExistence type="inferred from homology"/>
<comment type="catalytic activity">
    <reaction evidence="10 15">
        <text>sn-glycerol 3-phosphate + NADP(+) = dihydroxyacetone phosphate + NADPH + H(+)</text>
        <dbReference type="Rhea" id="RHEA:11096"/>
        <dbReference type="ChEBI" id="CHEBI:15378"/>
        <dbReference type="ChEBI" id="CHEBI:57597"/>
        <dbReference type="ChEBI" id="CHEBI:57642"/>
        <dbReference type="ChEBI" id="CHEBI:57783"/>
        <dbReference type="ChEBI" id="CHEBI:58349"/>
        <dbReference type="EC" id="1.1.1.94"/>
    </reaction>
</comment>
<dbReference type="Proteomes" id="UP000318801">
    <property type="component" value="Unassembled WGS sequence"/>
</dbReference>
<evidence type="ECO:0000259" key="16">
    <source>
        <dbReference type="Pfam" id="PF01210"/>
    </source>
</evidence>
<keyword evidence="10" id="KW-0963">Cytoplasm</keyword>
<evidence type="ECO:0000313" key="18">
    <source>
        <dbReference type="EMBL" id="TPW30855.1"/>
    </source>
</evidence>
<dbReference type="InterPro" id="IPR011128">
    <property type="entry name" value="G3P_DH_NAD-dep_N"/>
</dbReference>
<dbReference type="GO" id="GO:0046167">
    <property type="term" value="P:glycerol-3-phosphate biosynthetic process"/>
    <property type="evidence" value="ECO:0007669"/>
    <property type="project" value="UniProtKB-UniRule"/>
</dbReference>
<dbReference type="GO" id="GO:0141152">
    <property type="term" value="F:glycerol-3-phosphate dehydrogenase (NAD+) activity"/>
    <property type="evidence" value="ECO:0007669"/>
    <property type="project" value="RHEA"/>
</dbReference>
<dbReference type="GO" id="GO:0005829">
    <property type="term" value="C:cytosol"/>
    <property type="evidence" value="ECO:0007669"/>
    <property type="project" value="TreeGrafter"/>
</dbReference>
<dbReference type="OrthoDB" id="9812273at2"/>
<comment type="similarity">
    <text evidence="1 10 14">Belongs to the NAD-dependent glycerol-3-phosphate dehydrogenase family.</text>
</comment>
<keyword evidence="8 10" id="KW-0594">Phospholipid biosynthesis</keyword>
<feature type="binding site" evidence="10">
    <location>
        <position position="192"/>
    </location>
    <ligand>
        <name>sn-glycerol 3-phosphate</name>
        <dbReference type="ChEBI" id="CHEBI:57597"/>
    </ligand>
</feature>
<dbReference type="Gene3D" id="1.10.1040.10">
    <property type="entry name" value="N-(1-d-carboxylethyl)-l-norvaline Dehydrogenase, domain 2"/>
    <property type="match status" value="1"/>
</dbReference>
<keyword evidence="3 10" id="KW-0547">Nucleotide-binding</keyword>
<feature type="binding site" evidence="10">
    <location>
        <position position="109"/>
    </location>
    <ligand>
        <name>sn-glycerol 3-phosphate</name>
        <dbReference type="ChEBI" id="CHEBI:57597"/>
    </ligand>
</feature>
<dbReference type="InterPro" id="IPR006109">
    <property type="entry name" value="G3P_DH_NAD-dep_C"/>
</dbReference>
<dbReference type="PANTHER" id="PTHR11728">
    <property type="entry name" value="GLYCEROL-3-PHOSPHATE DEHYDROGENASE"/>
    <property type="match status" value="1"/>
</dbReference>
<evidence type="ECO:0000256" key="7">
    <source>
        <dbReference type="ARBA" id="ARBA00023098"/>
    </source>
</evidence>
<dbReference type="PANTHER" id="PTHR11728:SF1">
    <property type="entry name" value="GLYCEROL-3-PHOSPHATE DEHYDROGENASE [NAD(+)] 2, CHLOROPLASTIC"/>
    <property type="match status" value="1"/>
</dbReference>
<reference evidence="18 19" key="1">
    <citation type="submission" date="2019-06" db="EMBL/GenBank/DDBJ databases">
        <authorList>
            <person name="Li M."/>
        </authorList>
    </citation>
    <scope>NUCLEOTIDE SEQUENCE [LARGE SCALE GENOMIC DNA]</scope>
    <source>
        <strain evidence="18 19">BGMRC2036</strain>
    </source>
</reference>
<evidence type="ECO:0000313" key="19">
    <source>
        <dbReference type="Proteomes" id="UP000318801"/>
    </source>
</evidence>
<dbReference type="UniPathway" id="UPA00940"/>
<dbReference type="NCBIfam" id="NF000940">
    <property type="entry name" value="PRK00094.1-2"/>
    <property type="match status" value="1"/>
</dbReference>
<dbReference type="HAMAP" id="MF_00394">
    <property type="entry name" value="NAD_Glyc3P_dehydrog"/>
    <property type="match status" value="1"/>
</dbReference>
<keyword evidence="9 10" id="KW-1208">Phospholipid metabolism</keyword>
<dbReference type="GO" id="GO:0141153">
    <property type="term" value="F:glycerol-3-phosphate dehydrogenase (NADP+) activity"/>
    <property type="evidence" value="ECO:0007669"/>
    <property type="project" value="RHEA"/>
</dbReference>
<dbReference type="InterPro" id="IPR013328">
    <property type="entry name" value="6PGD_dom2"/>
</dbReference>
<comment type="caution">
    <text evidence="10">Lacks conserved residue(s) required for the propagation of feature annotation.</text>
</comment>
<dbReference type="GO" id="GO:0046168">
    <property type="term" value="P:glycerol-3-phosphate catabolic process"/>
    <property type="evidence" value="ECO:0007669"/>
    <property type="project" value="InterPro"/>
</dbReference>
<dbReference type="AlphaFoldDB" id="A0A506UDG8"/>
<evidence type="ECO:0000256" key="9">
    <source>
        <dbReference type="ARBA" id="ARBA00023264"/>
    </source>
</evidence>
<protein>
    <recommendedName>
        <fullName evidence="10">Glycerol-3-phosphate dehydrogenase [NAD(P)+]</fullName>
        <ecNumber evidence="10">1.1.1.94</ecNumber>
    </recommendedName>
    <alternativeName>
        <fullName evidence="10">NAD(P)(+)-dependent glycerol-3-phosphate dehydrogenase</fullName>
    </alternativeName>
    <alternativeName>
        <fullName evidence="10">NAD(P)H-dependent dihydroxyacetone-phosphate reductase</fullName>
    </alternativeName>
</protein>
<feature type="active site" description="Proton acceptor" evidence="10 11">
    <location>
        <position position="192"/>
    </location>
</feature>
<feature type="binding site" evidence="10">
    <location>
        <position position="245"/>
    </location>
    <ligand>
        <name>sn-glycerol 3-phosphate</name>
        <dbReference type="ChEBI" id="CHEBI:57597"/>
    </ligand>
</feature>
<evidence type="ECO:0000256" key="15">
    <source>
        <dbReference type="RuleBase" id="RU000439"/>
    </source>
</evidence>
<feature type="binding site" evidence="10">
    <location>
        <position position="109"/>
    </location>
    <ligand>
        <name>NADPH</name>
        <dbReference type="ChEBI" id="CHEBI:57783"/>
    </ligand>
</feature>
<feature type="binding site" evidence="10">
    <location>
        <position position="277"/>
    </location>
    <ligand>
        <name>NADPH</name>
        <dbReference type="ChEBI" id="CHEBI:57783"/>
    </ligand>
</feature>
<comment type="catalytic activity">
    <reaction evidence="10">
        <text>sn-glycerol 3-phosphate + NAD(+) = dihydroxyacetone phosphate + NADH + H(+)</text>
        <dbReference type="Rhea" id="RHEA:11092"/>
        <dbReference type="ChEBI" id="CHEBI:15378"/>
        <dbReference type="ChEBI" id="CHEBI:57540"/>
        <dbReference type="ChEBI" id="CHEBI:57597"/>
        <dbReference type="ChEBI" id="CHEBI:57642"/>
        <dbReference type="ChEBI" id="CHEBI:57945"/>
        <dbReference type="EC" id="1.1.1.94"/>
    </reaction>
</comment>
<feature type="binding site" evidence="13">
    <location>
        <position position="256"/>
    </location>
    <ligand>
        <name>NAD(+)</name>
        <dbReference type="ChEBI" id="CHEBI:57540"/>
    </ligand>
</feature>
<evidence type="ECO:0000256" key="12">
    <source>
        <dbReference type="PIRSR" id="PIRSR000114-2"/>
    </source>
</evidence>
<keyword evidence="5 10" id="KW-0560">Oxidoreductase</keyword>
<feature type="binding site" evidence="12">
    <location>
        <begin position="256"/>
        <end position="257"/>
    </location>
    <ligand>
        <name>substrate</name>
    </ligand>
</feature>
<dbReference type="InterPro" id="IPR008927">
    <property type="entry name" value="6-PGluconate_DH-like_C_sf"/>
</dbReference>
<comment type="subcellular location">
    <subcellularLocation>
        <location evidence="10">Cytoplasm</location>
    </subcellularLocation>
</comment>
<gene>
    <name evidence="10" type="primary">gpsA</name>
    <name evidence="18" type="ORF">FJU08_09270</name>
</gene>
<feature type="binding site" evidence="10">
    <location>
        <position position="256"/>
    </location>
    <ligand>
        <name>sn-glycerol 3-phosphate</name>
        <dbReference type="ChEBI" id="CHEBI:57597"/>
    </ligand>
</feature>
<evidence type="ECO:0000256" key="11">
    <source>
        <dbReference type="PIRSR" id="PIRSR000114-1"/>
    </source>
</evidence>
<feature type="binding site" evidence="10">
    <location>
        <position position="276"/>
    </location>
    <ligand>
        <name>NADPH</name>
        <dbReference type="ChEBI" id="CHEBI:57783"/>
    </ligand>
</feature>
<dbReference type="GO" id="GO:0008654">
    <property type="term" value="P:phospholipid biosynthetic process"/>
    <property type="evidence" value="ECO:0007669"/>
    <property type="project" value="UniProtKB-KW"/>
</dbReference>
<feature type="binding site" evidence="12">
    <location>
        <position position="109"/>
    </location>
    <ligand>
        <name>substrate</name>
    </ligand>
</feature>
<feature type="binding site" evidence="10">
    <location>
        <position position="141"/>
    </location>
    <ligand>
        <name>NADPH</name>
        <dbReference type="ChEBI" id="CHEBI:57783"/>
    </ligand>
</feature>
<dbReference type="SUPFAM" id="SSF48179">
    <property type="entry name" value="6-phosphogluconate dehydrogenase C-terminal domain-like"/>
    <property type="match status" value="1"/>
</dbReference>
<dbReference type="SUPFAM" id="SSF51735">
    <property type="entry name" value="NAD(P)-binding Rossmann-fold domains"/>
    <property type="match status" value="1"/>
</dbReference>
<evidence type="ECO:0000256" key="13">
    <source>
        <dbReference type="PIRSR" id="PIRSR000114-3"/>
    </source>
</evidence>
<dbReference type="InterPro" id="IPR006168">
    <property type="entry name" value="G3P_DH_NAD-dep"/>
</dbReference>
<dbReference type="PIRSF" id="PIRSF000114">
    <property type="entry name" value="Glycerol-3-P_dh"/>
    <property type="match status" value="1"/>
</dbReference>
<feature type="binding site" evidence="10">
    <location>
        <position position="255"/>
    </location>
    <ligand>
        <name>sn-glycerol 3-phosphate</name>
        <dbReference type="ChEBI" id="CHEBI:57597"/>
    </ligand>
</feature>
<keyword evidence="2 10" id="KW-0444">Lipid biosynthesis</keyword>
<dbReference type="GO" id="GO:0051287">
    <property type="term" value="F:NAD binding"/>
    <property type="evidence" value="ECO:0007669"/>
    <property type="project" value="InterPro"/>
</dbReference>
<evidence type="ECO:0000256" key="2">
    <source>
        <dbReference type="ARBA" id="ARBA00022516"/>
    </source>
</evidence>
<accession>A0A506UDG8</accession>
<dbReference type="EMBL" id="VHLG01000004">
    <property type="protein sequence ID" value="TPW30855.1"/>
    <property type="molecule type" value="Genomic_DNA"/>
</dbReference>
<evidence type="ECO:0000256" key="5">
    <source>
        <dbReference type="ARBA" id="ARBA00023002"/>
    </source>
</evidence>
<feature type="binding site" evidence="10">
    <location>
        <position position="256"/>
    </location>
    <ligand>
        <name>NADPH</name>
        <dbReference type="ChEBI" id="CHEBI:57783"/>
    </ligand>
</feature>
<keyword evidence="4 10" id="KW-0521">NADP</keyword>
<dbReference type="RefSeq" id="WP_141148726.1">
    <property type="nucleotide sequence ID" value="NZ_VHLG01000004.1"/>
</dbReference>
<dbReference type="Pfam" id="PF07479">
    <property type="entry name" value="NAD_Gly3P_dh_C"/>
    <property type="match status" value="1"/>
</dbReference>
<dbReference type="Pfam" id="PF01210">
    <property type="entry name" value="NAD_Gly3P_dh_N"/>
    <property type="match status" value="1"/>
</dbReference>
<keyword evidence="6 10" id="KW-0520">NAD</keyword>
<name>A0A506UDG8_9HYPH</name>
<evidence type="ECO:0000259" key="17">
    <source>
        <dbReference type="Pfam" id="PF07479"/>
    </source>
</evidence>
<dbReference type="Gene3D" id="3.40.50.720">
    <property type="entry name" value="NAD(P)-binding Rossmann-like Domain"/>
    <property type="match status" value="1"/>
</dbReference>
<dbReference type="GO" id="GO:0005975">
    <property type="term" value="P:carbohydrate metabolic process"/>
    <property type="evidence" value="ECO:0007669"/>
    <property type="project" value="InterPro"/>
</dbReference>
<sequence length="327" mass="34140">MNETKKTVVIGSGSFGTALAAVFAREGEDQVTLLGRDAALIETLKKTRIHERSLPGVQLPEALIFTNDAEVLRTADTVVVAVPAQAQRAAARYYGPYYKEDAVIISASKGIERSTGRLITDVLNEELPHHSAGALSGPGFARDLATGKPIAMALAFRSRQIARDTAEILSGKTFRIYGSGDPVGVQIGGALKNVLAIACGIVEGAGLGESARAALISRGLAEMSRLAVAMGGEAETVRGLSGLGDLVLTGSSRQSRNFRYGVQLAEGRTDENSALVEGVFSASVAAELAASHSVQMPISNAVARILDGKLSIPAALEELMARPITTE</sequence>
<feature type="domain" description="Glycerol-3-phosphate dehydrogenase NAD-dependent N-terminal" evidence="16">
    <location>
        <begin position="8"/>
        <end position="160"/>
    </location>
</feature>
<evidence type="ECO:0000256" key="1">
    <source>
        <dbReference type="ARBA" id="ARBA00011009"/>
    </source>
</evidence>
<feature type="binding site" evidence="10">
    <location>
        <position position="137"/>
    </location>
    <ligand>
        <name>sn-glycerol 3-phosphate</name>
        <dbReference type="ChEBI" id="CHEBI:57597"/>
    </ligand>
</feature>
<evidence type="ECO:0000256" key="10">
    <source>
        <dbReference type="HAMAP-Rule" id="MF_00394"/>
    </source>
</evidence>
<evidence type="ECO:0000256" key="6">
    <source>
        <dbReference type="ARBA" id="ARBA00023027"/>
    </source>
</evidence>
<feature type="binding site" evidence="13">
    <location>
        <position position="141"/>
    </location>
    <ligand>
        <name>NAD(+)</name>
        <dbReference type="ChEBI" id="CHEBI:57540"/>
    </ligand>
</feature>
<dbReference type="PRINTS" id="PR00077">
    <property type="entry name" value="GPDHDRGNASE"/>
</dbReference>
<keyword evidence="19" id="KW-1185">Reference proteome</keyword>
<evidence type="ECO:0000256" key="4">
    <source>
        <dbReference type="ARBA" id="ARBA00022857"/>
    </source>
</evidence>
<dbReference type="EC" id="1.1.1.94" evidence="10"/>
<dbReference type="FunFam" id="3.40.50.720:FF:000019">
    <property type="entry name" value="Glycerol-3-phosphate dehydrogenase [NAD(P)+]"/>
    <property type="match status" value="1"/>
</dbReference>
<evidence type="ECO:0000256" key="14">
    <source>
        <dbReference type="RuleBase" id="RU000437"/>
    </source>
</evidence>
<dbReference type="GO" id="GO:0006650">
    <property type="term" value="P:glycerophospholipid metabolic process"/>
    <property type="evidence" value="ECO:0007669"/>
    <property type="project" value="UniProtKB-UniRule"/>
</dbReference>
<evidence type="ECO:0000256" key="8">
    <source>
        <dbReference type="ARBA" id="ARBA00023209"/>
    </source>
</evidence>
<organism evidence="18 19">
    <name type="scientific">Martelella alba</name>
    <dbReference type="NCBI Taxonomy" id="2590451"/>
    <lineage>
        <taxon>Bacteria</taxon>
        <taxon>Pseudomonadati</taxon>
        <taxon>Pseudomonadota</taxon>
        <taxon>Alphaproteobacteria</taxon>
        <taxon>Hyphomicrobiales</taxon>
        <taxon>Aurantimonadaceae</taxon>
        <taxon>Martelella</taxon>
    </lineage>
</organism>